<dbReference type="SUPFAM" id="SSF51556">
    <property type="entry name" value="Metallo-dependent hydrolases"/>
    <property type="match status" value="1"/>
</dbReference>
<keyword evidence="1" id="KW-0378">Hydrolase</keyword>
<proteinExistence type="predicted"/>
<dbReference type="EMBL" id="JAXCLX010000001">
    <property type="protein sequence ID" value="MDY0871486.1"/>
    <property type="molecule type" value="Genomic_DNA"/>
</dbReference>
<name>A0ABU5DY50_9PROT</name>
<evidence type="ECO:0000313" key="2">
    <source>
        <dbReference type="Proteomes" id="UP001271769"/>
    </source>
</evidence>
<dbReference type="GO" id="GO:0016805">
    <property type="term" value="F:dipeptidase activity"/>
    <property type="evidence" value="ECO:0007669"/>
    <property type="project" value="UniProtKB-KW"/>
</dbReference>
<protein>
    <submittedName>
        <fullName evidence="1">Membrane dipeptidase</fullName>
        <ecNumber evidence="1">3.4.13.-</ecNumber>
    </submittedName>
</protein>
<dbReference type="PANTHER" id="PTHR10443:SF12">
    <property type="entry name" value="DIPEPTIDASE"/>
    <property type="match status" value="1"/>
</dbReference>
<keyword evidence="1" id="KW-0645">Protease</keyword>
<evidence type="ECO:0000313" key="1">
    <source>
        <dbReference type="EMBL" id="MDY0871486.1"/>
    </source>
</evidence>
<dbReference type="RefSeq" id="WP_320499914.1">
    <property type="nucleotide sequence ID" value="NZ_JAXCLX010000001.1"/>
</dbReference>
<sequence length="333" mass="36104">MRSAAVADTSDLIWDSHAGFAYMQPDDLAELSRWLETGVDFVSVNIGYDVEPWTRSVEAVSGYRHWLRQNTDRFALVTEFADVVAAKQGGKLAVSFDIEGADSLNGDLGMVDFYYRLGVRQMLFVYNRNNLVGGGCHDGNQGLTDFGRQVVDEMNRVGMVVDASHCSHRTSMELMERSSAPVVFSHSNARALHDHERNIADDQITACAAQGGVIGINGVGLFLGAGDATERILAHIDYMCERVGARHVGLGLDSILDCQPADALSEAELGPRAKEYWPPRQYPAGPMAFAPIEVIAALRAGMQARGYSAADIAGILGGNFARIAAEVWKPVLP</sequence>
<dbReference type="Pfam" id="PF01244">
    <property type="entry name" value="Peptidase_M19"/>
    <property type="match status" value="1"/>
</dbReference>
<dbReference type="PROSITE" id="PS51365">
    <property type="entry name" value="RENAL_DIPEPTIDASE_2"/>
    <property type="match status" value="1"/>
</dbReference>
<comment type="caution">
    <text evidence="1">The sequence shown here is derived from an EMBL/GenBank/DDBJ whole genome shotgun (WGS) entry which is preliminary data.</text>
</comment>
<keyword evidence="1" id="KW-0224">Dipeptidase</keyword>
<reference evidence="1 2" key="1">
    <citation type="journal article" date="2013" name="Antonie Van Leeuwenhoek">
        <title>Dongia rigui sp. nov., isolated from freshwater of a large wetland in Korea.</title>
        <authorList>
            <person name="Baik K.S."/>
            <person name="Hwang Y.M."/>
            <person name="Choi J.S."/>
            <person name="Kwon J."/>
            <person name="Seong C.N."/>
        </authorList>
    </citation>
    <scope>NUCLEOTIDE SEQUENCE [LARGE SCALE GENOMIC DNA]</scope>
    <source>
        <strain evidence="1 2">04SU4-P</strain>
    </source>
</reference>
<dbReference type="InterPro" id="IPR008257">
    <property type="entry name" value="Pept_M19"/>
</dbReference>
<dbReference type="PANTHER" id="PTHR10443">
    <property type="entry name" value="MICROSOMAL DIPEPTIDASE"/>
    <property type="match status" value="1"/>
</dbReference>
<keyword evidence="2" id="KW-1185">Reference proteome</keyword>
<dbReference type="Proteomes" id="UP001271769">
    <property type="component" value="Unassembled WGS sequence"/>
</dbReference>
<dbReference type="EC" id="3.4.13.-" evidence="1"/>
<dbReference type="Gene3D" id="3.20.20.140">
    <property type="entry name" value="Metal-dependent hydrolases"/>
    <property type="match status" value="1"/>
</dbReference>
<accession>A0ABU5DY50</accession>
<gene>
    <name evidence="1" type="ORF">SMD31_06115</name>
</gene>
<organism evidence="1 2">
    <name type="scientific">Dongia rigui</name>
    <dbReference type="NCBI Taxonomy" id="940149"/>
    <lineage>
        <taxon>Bacteria</taxon>
        <taxon>Pseudomonadati</taxon>
        <taxon>Pseudomonadota</taxon>
        <taxon>Alphaproteobacteria</taxon>
        <taxon>Rhodospirillales</taxon>
        <taxon>Dongiaceae</taxon>
        <taxon>Dongia</taxon>
    </lineage>
</organism>
<dbReference type="InterPro" id="IPR032466">
    <property type="entry name" value="Metal_Hydrolase"/>
</dbReference>